<evidence type="ECO:0000313" key="12">
    <source>
        <dbReference type="Proteomes" id="UP000016924"/>
    </source>
</evidence>
<keyword evidence="5" id="KW-0472">Membrane</keyword>
<dbReference type="Pfam" id="PF20238">
    <property type="entry name" value="BIM1-like_dom"/>
    <property type="match status" value="1"/>
</dbReference>
<gene>
    <name evidence="11" type="ORF">W97_05509</name>
</gene>
<dbReference type="STRING" id="1168221.R7YWX7"/>
<evidence type="ECO:0000256" key="1">
    <source>
        <dbReference type="ARBA" id="ARBA00004609"/>
    </source>
</evidence>
<sequence>MLTHLTLPAALLALLPLASAHFELVYPPARGFDDSRAGEFPCGGFNTPSATRTPWPLSGGPIQLEMGHTEARVQVLLALGDEPGENFNIVLVPTVQERGPEDFCFGMVMIPEGVNVTEGTRATVQVVTNGDPAGGLYQCADITFTAQPLSQQQYSENCRNSSGVTVEALQNAGSPNETSSNTAAPSGSASGSQSSAAASASATAASSALAAPRATLAAWAMGAVGVIGGLAAL</sequence>
<reference evidence="12" key="1">
    <citation type="submission" date="2012-06" db="EMBL/GenBank/DDBJ databases">
        <title>The genome sequence of Coniosporium apollinis CBS 100218.</title>
        <authorList>
            <consortium name="The Broad Institute Genome Sequencing Platform"/>
            <person name="Cuomo C."/>
            <person name="Gorbushina A."/>
            <person name="Noack S."/>
            <person name="Walker B."/>
            <person name="Young S.K."/>
            <person name="Zeng Q."/>
            <person name="Gargeya S."/>
            <person name="Fitzgerald M."/>
            <person name="Haas B."/>
            <person name="Abouelleil A."/>
            <person name="Alvarado L."/>
            <person name="Arachchi H.M."/>
            <person name="Berlin A.M."/>
            <person name="Chapman S.B."/>
            <person name="Goldberg J."/>
            <person name="Griggs A."/>
            <person name="Gujja S."/>
            <person name="Hansen M."/>
            <person name="Howarth C."/>
            <person name="Imamovic A."/>
            <person name="Larimer J."/>
            <person name="McCowan C."/>
            <person name="Montmayeur A."/>
            <person name="Murphy C."/>
            <person name="Neiman D."/>
            <person name="Pearson M."/>
            <person name="Priest M."/>
            <person name="Roberts A."/>
            <person name="Saif S."/>
            <person name="Shea T."/>
            <person name="Sisk P."/>
            <person name="Sykes S."/>
            <person name="Wortman J."/>
            <person name="Nusbaum C."/>
            <person name="Birren B."/>
        </authorList>
    </citation>
    <scope>NUCLEOTIDE SEQUENCE [LARGE SCALE GENOMIC DNA]</scope>
    <source>
        <strain evidence="12">CBS 100218</strain>
    </source>
</reference>
<dbReference type="eggNOG" id="ENOG502S92W">
    <property type="taxonomic scope" value="Eukaryota"/>
</dbReference>
<name>R7YWX7_CONA1</name>
<dbReference type="OMA" id="CLPHVEI"/>
<keyword evidence="2" id="KW-1003">Cell membrane</keyword>
<feature type="compositionally biased region" description="Low complexity" evidence="8">
    <location>
        <begin position="178"/>
        <end position="194"/>
    </location>
</feature>
<dbReference type="InterPro" id="IPR046530">
    <property type="entry name" value="BIM1-like_dom"/>
</dbReference>
<dbReference type="PANTHER" id="PTHR34992">
    <property type="entry name" value="HYPHAL ANASTAMOSIS-7 PROTEIN"/>
    <property type="match status" value="1"/>
</dbReference>
<keyword evidence="12" id="KW-1185">Reference proteome</keyword>
<evidence type="ECO:0000256" key="2">
    <source>
        <dbReference type="ARBA" id="ARBA00022475"/>
    </source>
</evidence>
<proteinExistence type="predicted"/>
<evidence type="ECO:0000256" key="5">
    <source>
        <dbReference type="ARBA" id="ARBA00023136"/>
    </source>
</evidence>
<dbReference type="GeneID" id="19902820"/>
<keyword evidence="4 9" id="KW-0732">Signal</keyword>
<evidence type="ECO:0000259" key="10">
    <source>
        <dbReference type="Pfam" id="PF20238"/>
    </source>
</evidence>
<dbReference type="PANTHER" id="PTHR34992:SF1">
    <property type="entry name" value="COPPER ACQUISITION FACTOR BIM1-LIKE DOMAIN-CONTAINING PROTEIN"/>
    <property type="match status" value="1"/>
</dbReference>
<evidence type="ECO:0000256" key="3">
    <source>
        <dbReference type="ARBA" id="ARBA00022622"/>
    </source>
</evidence>
<organism evidence="11 12">
    <name type="scientific">Coniosporium apollinis (strain CBS 100218)</name>
    <name type="common">Rock-inhabiting black yeast</name>
    <dbReference type="NCBI Taxonomy" id="1168221"/>
    <lineage>
        <taxon>Eukaryota</taxon>
        <taxon>Fungi</taxon>
        <taxon>Dikarya</taxon>
        <taxon>Ascomycota</taxon>
        <taxon>Pezizomycotina</taxon>
        <taxon>Dothideomycetes</taxon>
        <taxon>Dothideomycetes incertae sedis</taxon>
        <taxon>Coniosporium</taxon>
    </lineage>
</organism>
<feature type="domain" description="Copper acquisition factor BIM1-like" evidence="10">
    <location>
        <begin position="19"/>
        <end position="163"/>
    </location>
</feature>
<keyword evidence="3" id="KW-0336">GPI-anchor</keyword>
<dbReference type="GO" id="GO:0005886">
    <property type="term" value="C:plasma membrane"/>
    <property type="evidence" value="ECO:0007669"/>
    <property type="project" value="UniProtKB-SubCell"/>
</dbReference>
<evidence type="ECO:0000256" key="6">
    <source>
        <dbReference type="ARBA" id="ARBA00023180"/>
    </source>
</evidence>
<feature type="signal peptide" evidence="9">
    <location>
        <begin position="1"/>
        <end position="20"/>
    </location>
</feature>
<dbReference type="EMBL" id="JH767580">
    <property type="protein sequence ID" value="EON66412.1"/>
    <property type="molecule type" value="Genomic_DNA"/>
</dbReference>
<protein>
    <recommendedName>
        <fullName evidence="10">Copper acquisition factor BIM1-like domain-containing protein</fullName>
    </recommendedName>
</protein>
<dbReference type="Proteomes" id="UP000016924">
    <property type="component" value="Unassembled WGS sequence"/>
</dbReference>
<comment type="subcellular location">
    <subcellularLocation>
        <location evidence="1">Cell membrane</location>
        <topology evidence="1">Lipid-anchor</topology>
        <topology evidence="1">GPI-anchor</topology>
    </subcellularLocation>
</comment>
<feature type="chain" id="PRO_5004450133" description="Copper acquisition factor BIM1-like domain-containing protein" evidence="9">
    <location>
        <begin position="21"/>
        <end position="233"/>
    </location>
</feature>
<dbReference type="HOGENOM" id="CLU_070647_2_0_1"/>
<dbReference type="AlphaFoldDB" id="R7YWX7"/>
<dbReference type="OrthoDB" id="2146436at2759"/>
<evidence type="ECO:0000256" key="4">
    <source>
        <dbReference type="ARBA" id="ARBA00022729"/>
    </source>
</evidence>
<dbReference type="InterPro" id="IPR046936">
    <property type="entry name" value="BIM1-like"/>
</dbReference>
<accession>R7YWX7</accession>
<evidence type="ECO:0000256" key="8">
    <source>
        <dbReference type="SAM" id="MobiDB-lite"/>
    </source>
</evidence>
<evidence type="ECO:0000256" key="7">
    <source>
        <dbReference type="ARBA" id="ARBA00023288"/>
    </source>
</evidence>
<dbReference type="CDD" id="cd21176">
    <property type="entry name" value="LPMO_auxiliary-like"/>
    <property type="match status" value="1"/>
</dbReference>
<evidence type="ECO:0000313" key="11">
    <source>
        <dbReference type="EMBL" id="EON66412.1"/>
    </source>
</evidence>
<feature type="region of interest" description="Disordered" evidence="8">
    <location>
        <begin position="170"/>
        <end position="194"/>
    </location>
</feature>
<dbReference type="GO" id="GO:0098552">
    <property type="term" value="C:side of membrane"/>
    <property type="evidence" value="ECO:0007669"/>
    <property type="project" value="UniProtKB-KW"/>
</dbReference>
<keyword evidence="7" id="KW-0449">Lipoprotein</keyword>
<dbReference type="RefSeq" id="XP_007781729.1">
    <property type="nucleotide sequence ID" value="XM_007783539.1"/>
</dbReference>
<keyword evidence="6" id="KW-0325">Glycoprotein</keyword>
<evidence type="ECO:0000256" key="9">
    <source>
        <dbReference type="SAM" id="SignalP"/>
    </source>
</evidence>